<dbReference type="EMBL" id="BARV01005775">
    <property type="protein sequence ID" value="GAI17619.1"/>
    <property type="molecule type" value="Genomic_DNA"/>
</dbReference>
<dbReference type="InterPro" id="IPR052054">
    <property type="entry name" value="Oxidative_DNA_repair_enzyme"/>
</dbReference>
<dbReference type="GO" id="GO:0003824">
    <property type="term" value="F:catalytic activity"/>
    <property type="evidence" value="ECO:0007669"/>
    <property type="project" value="InterPro"/>
</dbReference>
<accession>X1NG20</accession>
<gene>
    <name evidence="1" type="ORF">S06H3_11724</name>
</gene>
<protein>
    <submittedName>
        <fullName evidence="1">Uncharacterized protein</fullName>
    </submittedName>
</protein>
<dbReference type="Gene3D" id="3.30.310.20">
    <property type="entry name" value="DNA-3-methyladenine glycosylase AlkA, N-terminal domain"/>
    <property type="match status" value="1"/>
</dbReference>
<sequence length="342" mass="39851">MAKILALNKKKSIILEPKVPYNFDASFYKPSHFPSSDNVWEKEKYWITMIWKSKRLGLKFENIGTVNKPKIKVNIYSQKELSKDFIDSLIPEIRWRFNFDQNISEFCEKFKNDKVLGSIIKKWQGMKPIAANSLYETLIIYLVLQNTTVRRSVQMLENLFGRFGGKAKFDGRILSTFWEPKDMARSTEQEIRDLRVGYRAKFFTKITEQFVNKEINELALRKMSKEEVKKEMLKFYGIGSASVEYLLFEDFYFLDSLETIPPWEQKINSLSSFLNFCDPEELCLTKRGLAKSSVVALSTSSNPVKYLVNDITHQFHHPCRGFGRSEERAQPPTCTSAMLSLN</sequence>
<organism evidence="1">
    <name type="scientific">marine sediment metagenome</name>
    <dbReference type="NCBI Taxonomy" id="412755"/>
    <lineage>
        <taxon>unclassified sequences</taxon>
        <taxon>metagenomes</taxon>
        <taxon>ecological metagenomes</taxon>
    </lineage>
</organism>
<dbReference type="PANTHER" id="PTHR10242">
    <property type="entry name" value="8-OXOGUANINE DNA GLYCOSYLASE"/>
    <property type="match status" value="1"/>
</dbReference>
<evidence type="ECO:0000313" key="1">
    <source>
        <dbReference type="EMBL" id="GAI17619.1"/>
    </source>
</evidence>
<dbReference type="SUPFAM" id="SSF48150">
    <property type="entry name" value="DNA-glycosylase"/>
    <property type="match status" value="1"/>
</dbReference>
<proteinExistence type="predicted"/>
<dbReference type="InterPro" id="IPR037046">
    <property type="entry name" value="AlkA_N_sf"/>
</dbReference>
<dbReference type="PANTHER" id="PTHR10242:SF2">
    <property type="entry name" value="N-GLYCOSYLASE_DNA LYASE"/>
    <property type="match status" value="1"/>
</dbReference>
<reference evidence="1" key="1">
    <citation type="journal article" date="2014" name="Front. Microbiol.">
        <title>High frequency of phylogenetically diverse reductive dehalogenase-homologous genes in deep subseafloor sedimentary metagenomes.</title>
        <authorList>
            <person name="Kawai M."/>
            <person name="Futagami T."/>
            <person name="Toyoda A."/>
            <person name="Takaki Y."/>
            <person name="Nishi S."/>
            <person name="Hori S."/>
            <person name="Arai W."/>
            <person name="Tsubouchi T."/>
            <person name="Morono Y."/>
            <person name="Uchiyama I."/>
            <person name="Ito T."/>
            <person name="Fujiyama A."/>
            <person name="Inagaki F."/>
            <person name="Takami H."/>
        </authorList>
    </citation>
    <scope>NUCLEOTIDE SEQUENCE</scope>
    <source>
        <strain evidence="1">Expedition CK06-06</strain>
    </source>
</reference>
<dbReference type="GO" id="GO:0006281">
    <property type="term" value="P:DNA repair"/>
    <property type="evidence" value="ECO:0007669"/>
    <property type="project" value="InterPro"/>
</dbReference>
<name>X1NG20_9ZZZZ</name>
<dbReference type="Gene3D" id="1.10.340.30">
    <property type="entry name" value="Hypothetical protein, domain 2"/>
    <property type="match status" value="1"/>
</dbReference>
<dbReference type="AlphaFoldDB" id="X1NG20"/>
<comment type="caution">
    <text evidence="1">The sequence shown here is derived from an EMBL/GenBank/DDBJ whole genome shotgun (WGS) entry which is preliminary data.</text>
</comment>
<dbReference type="InterPro" id="IPR011257">
    <property type="entry name" value="DNA_glycosylase"/>
</dbReference>